<name>M1DKV6_SOLTU</name>
<dbReference type="Pfam" id="PF20167">
    <property type="entry name" value="Transposase_32"/>
    <property type="match status" value="1"/>
</dbReference>
<proteinExistence type="predicted"/>
<dbReference type="PaxDb" id="4113-PGSC0003DMT400090652"/>
<feature type="domain" description="Putative plant transposon protein" evidence="2">
    <location>
        <begin position="16"/>
        <end position="95"/>
    </location>
</feature>
<evidence type="ECO:0000259" key="1">
    <source>
        <dbReference type="Pfam" id="PF13963"/>
    </source>
</evidence>
<protein>
    <submittedName>
        <fullName evidence="3">Retrotransposon protein, Ty3-gypsy subclass</fullName>
    </submittedName>
</protein>
<dbReference type="Gramene" id="PGSC0003DMT400090652">
    <property type="protein sequence ID" value="PGSC0003DMT400090652"/>
    <property type="gene ID" value="PGSC0003DMG400040223"/>
</dbReference>
<keyword evidence="4" id="KW-1185">Reference proteome</keyword>
<evidence type="ECO:0000313" key="3">
    <source>
        <dbReference type="EnsemblPlants" id="PGSC0003DMT400090652"/>
    </source>
</evidence>
<dbReference type="InterPro" id="IPR046796">
    <property type="entry name" value="Transposase_32_dom"/>
</dbReference>
<feature type="domain" description="Transposase-associated" evidence="1">
    <location>
        <begin position="230"/>
        <end position="296"/>
    </location>
</feature>
<dbReference type="PANTHER" id="PTHR33180:SF31">
    <property type="entry name" value="POLYPROTEIN PROTEIN"/>
    <property type="match status" value="1"/>
</dbReference>
<dbReference type="Proteomes" id="UP000011115">
    <property type="component" value="Unassembled WGS sequence"/>
</dbReference>
<evidence type="ECO:0000313" key="4">
    <source>
        <dbReference type="Proteomes" id="UP000011115"/>
    </source>
</evidence>
<dbReference type="PANTHER" id="PTHR33180">
    <property type="entry name" value="PHOTOSYSTEM II CP43 REACTION CENTER PROTEIN"/>
    <property type="match status" value="1"/>
</dbReference>
<dbReference type="HOGENOM" id="CLU_938132_0_0_1"/>
<dbReference type="InParanoid" id="M1DKV6"/>
<dbReference type="InterPro" id="IPR029480">
    <property type="entry name" value="Transpos_assoc"/>
</dbReference>
<dbReference type="AlphaFoldDB" id="M1DKV6"/>
<dbReference type="EnsemblPlants" id="PGSC0003DMT400090652">
    <property type="protein sequence ID" value="PGSC0003DMT400090652"/>
    <property type="gene ID" value="PGSC0003DMG400040223"/>
</dbReference>
<accession>M1DKV6</accession>
<dbReference type="Pfam" id="PF13963">
    <property type="entry name" value="Transpos_assoc"/>
    <property type="match status" value="1"/>
</dbReference>
<reference evidence="4" key="1">
    <citation type="journal article" date="2011" name="Nature">
        <title>Genome sequence and analysis of the tuber crop potato.</title>
        <authorList>
            <consortium name="The Potato Genome Sequencing Consortium"/>
        </authorList>
    </citation>
    <scope>NUCLEOTIDE SEQUENCE [LARGE SCALE GENOMIC DNA]</scope>
    <source>
        <strain evidence="4">cv. DM1-3 516 R44</strain>
    </source>
</reference>
<organism evidence="3 4">
    <name type="scientific">Solanum tuberosum</name>
    <name type="common">Potato</name>
    <dbReference type="NCBI Taxonomy" id="4113"/>
    <lineage>
        <taxon>Eukaryota</taxon>
        <taxon>Viridiplantae</taxon>
        <taxon>Streptophyta</taxon>
        <taxon>Embryophyta</taxon>
        <taxon>Tracheophyta</taxon>
        <taxon>Spermatophyta</taxon>
        <taxon>Magnoliopsida</taxon>
        <taxon>eudicotyledons</taxon>
        <taxon>Gunneridae</taxon>
        <taxon>Pentapetalae</taxon>
        <taxon>asterids</taxon>
        <taxon>lamiids</taxon>
        <taxon>Solanales</taxon>
        <taxon>Solanaceae</taxon>
        <taxon>Solanoideae</taxon>
        <taxon>Solaneae</taxon>
        <taxon>Solanum</taxon>
    </lineage>
</organism>
<evidence type="ECO:0000259" key="2">
    <source>
        <dbReference type="Pfam" id="PF20167"/>
    </source>
</evidence>
<sequence>MDTTMSTLDDLKGWLTPLIYDTTPRCIEAGALIEKKHLNIEARFWFGFISSSIMPLQNDSILHHPNAAYLESLIARKSINLGLIIEQEMAMRDKHRPTEEKRDIEVLPIFSTDIWNIEVEYPRDEADWRRAAPVDTFLEVDVDLIPAKKRGIRGLITWGCWKEELKLSLSVSTFSLRFPVAKLEFRQIYGGRAEVLKRILLKNTISIIVLAEEHDFVGLGFIRNSNIPSKDWMDLARYSKPYIDGVESFLDFAYSYGDPQGEEIQCPCAKCCNIRWTRRNVVYDHLIFYGFVKGYTR</sequence>
<reference evidence="3" key="2">
    <citation type="submission" date="2015-06" db="UniProtKB">
        <authorList>
            <consortium name="EnsemblPlants"/>
        </authorList>
    </citation>
    <scope>IDENTIFICATION</scope>
    <source>
        <strain evidence="3">DM1-3 516 R44</strain>
    </source>
</reference>